<dbReference type="Pfam" id="PF13620">
    <property type="entry name" value="CarboxypepD_reg"/>
    <property type="match status" value="1"/>
</dbReference>
<evidence type="ECO:0000256" key="2">
    <source>
        <dbReference type="RuleBase" id="RU003357"/>
    </source>
</evidence>
<dbReference type="InterPro" id="IPR012910">
    <property type="entry name" value="Plug_dom"/>
</dbReference>
<dbReference type="InterPro" id="IPR023996">
    <property type="entry name" value="TonB-dep_OMP_SusC/RagA"/>
</dbReference>
<dbReference type="SUPFAM" id="SSF49464">
    <property type="entry name" value="Carboxypeptidase regulatory domain-like"/>
    <property type="match status" value="1"/>
</dbReference>
<keyword evidence="1" id="KW-1134">Transmembrane beta strand</keyword>
<comment type="similarity">
    <text evidence="1 2">Belongs to the TonB-dependent receptor family.</text>
</comment>
<feature type="domain" description="TonB-dependent receptor-like beta-barrel" evidence="4">
    <location>
        <begin position="478"/>
        <end position="818"/>
    </location>
</feature>
<evidence type="ECO:0000256" key="1">
    <source>
        <dbReference type="PROSITE-ProRule" id="PRU01360"/>
    </source>
</evidence>
<keyword evidence="1" id="KW-0998">Cell outer membrane</keyword>
<reference evidence="7" key="1">
    <citation type="submission" date="2016-10" db="EMBL/GenBank/DDBJ databases">
        <authorList>
            <person name="Varghese N."/>
            <person name="Submissions S."/>
        </authorList>
    </citation>
    <scope>NUCLEOTIDE SEQUENCE [LARGE SCALE GENOMIC DNA]</scope>
    <source>
        <strain evidence="7">DSM 23920</strain>
    </source>
</reference>
<dbReference type="AlphaFoldDB" id="A0A1H4D445"/>
<dbReference type="Gene3D" id="2.170.130.10">
    <property type="entry name" value="TonB-dependent receptor, plug domain"/>
    <property type="match status" value="1"/>
</dbReference>
<evidence type="ECO:0000313" key="7">
    <source>
        <dbReference type="Proteomes" id="UP000199656"/>
    </source>
</evidence>
<organism evidence="6 7">
    <name type="scientific">Chitinophaga terrae</name>
    <name type="common">ex Kim and Jung 2007</name>
    <dbReference type="NCBI Taxonomy" id="408074"/>
    <lineage>
        <taxon>Bacteria</taxon>
        <taxon>Pseudomonadati</taxon>
        <taxon>Bacteroidota</taxon>
        <taxon>Chitinophagia</taxon>
        <taxon>Chitinophagales</taxon>
        <taxon>Chitinophagaceae</taxon>
        <taxon>Chitinophaga</taxon>
    </lineage>
</organism>
<dbReference type="PROSITE" id="PS52016">
    <property type="entry name" value="TONB_DEPENDENT_REC_3"/>
    <property type="match status" value="1"/>
</dbReference>
<dbReference type="STRING" id="408074.SAMN05660909_02944"/>
<dbReference type="InterPro" id="IPR000531">
    <property type="entry name" value="Beta-barrel_TonB"/>
</dbReference>
<dbReference type="EMBL" id="FNRL01000012">
    <property type="protein sequence ID" value="SEA67358.1"/>
    <property type="molecule type" value="Genomic_DNA"/>
</dbReference>
<keyword evidence="7" id="KW-1185">Reference proteome</keyword>
<evidence type="ECO:0000256" key="3">
    <source>
        <dbReference type="SAM" id="Phobius"/>
    </source>
</evidence>
<dbReference type="Proteomes" id="UP000199656">
    <property type="component" value="Unassembled WGS sequence"/>
</dbReference>
<dbReference type="Pfam" id="PF00593">
    <property type="entry name" value="TonB_dep_Rec_b-barrel"/>
    <property type="match status" value="1"/>
</dbReference>
<dbReference type="RefSeq" id="WP_211117767.1">
    <property type="nucleotide sequence ID" value="NZ_BKAT01000018.1"/>
</dbReference>
<dbReference type="InterPro" id="IPR039426">
    <property type="entry name" value="TonB-dep_rcpt-like"/>
</dbReference>
<dbReference type="Gene3D" id="2.60.40.1120">
    <property type="entry name" value="Carboxypeptidase-like, regulatory domain"/>
    <property type="match status" value="1"/>
</dbReference>
<dbReference type="Pfam" id="PF07715">
    <property type="entry name" value="Plug"/>
    <property type="match status" value="1"/>
</dbReference>
<dbReference type="InterPro" id="IPR008969">
    <property type="entry name" value="CarboxyPept-like_regulatory"/>
</dbReference>
<accession>A0A1H4D445</accession>
<evidence type="ECO:0000259" key="4">
    <source>
        <dbReference type="Pfam" id="PF00593"/>
    </source>
</evidence>
<gene>
    <name evidence="6" type="ORF">SAMN05660909_02944</name>
</gene>
<sequence length="1099" mass="124212">MTHRYKVVKGGALPLINGKWNAFLSLFLLVMICHISAFAQKKTWVKGLIEDEKGMPVPGVTVQLKSESDSTHKRVAITDGSGVFTFDYTGQTGPYVFTFSSMGYLTQTLRKADLDPAKEQSISVILKENTAGLTEVVVVGYGTQKKINLTGAVDQVGREVFENRPMVNATRGLQGVLPNLNIRMTDGKPIRGATYNVRGTTSIGAGGSALVLIDGVPGDPNLLNPNDIESVTVLKDAASAAIYGARGSFGVVLITTRQPVKDKAQINFASSISLNDHTVKPKFVTNGYEWARNFDEAFNAWNDYKSHPQKANSVFPFSLDYLDELKRRNDDPSLPKYDIDPATGNYVYYGNTDWFKELYADRNPSTEQALTVSGAGAKTEYYVSGRYNSQAGIFRYNPDKFKMYNVRAKGAVKPYEWLRIENNFDYSQRKYFFPILNHPGNTPVWRRISDEAFPIAMLRNPDGTLTENAAIVFGSFISGNNYSDWNEMLIRNTSKFTTSFFQNKLHVNGDFTFAYTNNVDQRLYTPVPYSKTPGVMLERGESKMNENNGKTNYTGANLYADFEHTIRKNYFKILVGYNYEYQLFKSRFYQRDGLINPSLPDFSLMNGINYTLTGGGNEWRTMGGFFRFNYNFDERYLLEVNGRYDGSSKFPSDQQFGFFPSMSAGWRLSKEAFWHVDPKLITDVKIRASYGALGNGNVDPYQFLETMGVKKTTRIVNGALVDYTSNPNVIPDGLTWEKSTTLNFGVDLALLNNRFKATFDKYTRNTTNMFTVGLPVPAVFGASIPKGNYADLRTKGWELSLNWSDQFNVGSHPLQYTIGGVLSDYVSTVTKFNNPQKILDTYYEGMTIGDMWGFVNDGYFQSEDEIRKYAVDQSFIRVSNSNILMPGDIKFKDLDHNNKIDQGTNTLDNPGDRTIVGNTEPRYAYGVTGSATWNNVFLSFFFQGIGKRDWWPGTDASLFWGQYNRPYSWMPEAIMDNRWSPEHPDAYFPRFRGYTALNSNAELVVQQSKYVQNAAYIRLKNLTIGYDLHTRWMQRANIKAAKVYFTGQNLWTWSPMYKIMRTVDPEVIEGADPELSVNAGKGMAYPMLKTYTLGVNLTF</sequence>
<keyword evidence="1" id="KW-0813">Transport</keyword>
<comment type="subcellular location">
    <subcellularLocation>
        <location evidence="1">Cell outer membrane</location>
        <topology evidence="1">Multi-pass membrane protein</topology>
    </subcellularLocation>
</comment>
<feature type="domain" description="TonB-dependent receptor plug" evidence="5">
    <location>
        <begin position="146"/>
        <end position="251"/>
    </location>
</feature>
<dbReference type="InterPro" id="IPR023997">
    <property type="entry name" value="TonB-dep_OMP_SusC/RagA_CS"/>
</dbReference>
<dbReference type="GO" id="GO:0009279">
    <property type="term" value="C:cell outer membrane"/>
    <property type="evidence" value="ECO:0007669"/>
    <property type="project" value="UniProtKB-SubCell"/>
</dbReference>
<proteinExistence type="inferred from homology"/>
<protein>
    <submittedName>
        <fullName evidence="6">TonB-linked outer membrane protein, SusC/RagA family</fullName>
    </submittedName>
</protein>
<feature type="transmembrane region" description="Helical" evidence="3">
    <location>
        <begin position="20"/>
        <end position="39"/>
    </location>
</feature>
<dbReference type="InterPro" id="IPR037066">
    <property type="entry name" value="Plug_dom_sf"/>
</dbReference>
<evidence type="ECO:0000313" key="6">
    <source>
        <dbReference type="EMBL" id="SEA67358.1"/>
    </source>
</evidence>
<dbReference type="NCBIfam" id="TIGR04057">
    <property type="entry name" value="SusC_RagA_signa"/>
    <property type="match status" value="1"/>
</dbReference>
<keyword evidence="1 2" id="KW-0472">Membrane</keyword>
<name>A0A1H4D445_9BACT</name>
<keyword evidence="1 3" id="KW-0812">Transmembrane</keyword>
<keyword evidence="2" id="KW-0798">TonB box</keyword>
<dbReference type="NCBIfam" id="TIGR04056">
    <property type="entry name" value="OMP_RagA_SusC"/>
    <property type="match status" value="1"/>
</dbReference>
<evidence type="ECO:0000259" key="5">
    <source>
        <dbReference type="Pfam" id="PF07715"/>
    </source>
</evidence>
<dbReference type="SUPFAM" id="SSF56935">
    <property type="entry name" value="Porins"/>
    <property type="match status" value="1"/>
</dbReference>
<keyword evidence="3" id="KW-1133">Transmembrane helix</keyword>